<evidence type="ECO:0000313" key="7">
    <source>
        <dbReference type="Proteomes" id="UP000094065"/>
    </source>
</evidence>
<dbReference type="GO" id="GO:0006310">
    <property type="term" value="P:DNA recombination"/>
    <property type="evidence" value="ECO:0007669"/>
    <property type="project" value="TreeGrafter"/>
</dbReference>
<dbReference type="RefSeq" id="XP_018990015.1">
    <property type="nucleotide sequence ID" value="XM_019142372.1"/>
</dbReference>
<evidence type="ECO:0000256" key="1">
    <source>
        <dbReference type="ARBA" id="ARBA00005446"/>
    </source>
</evidence>
<dbReference type="GO" id="GO:0003677">
    <property type="term" value="F:DNA binding"/>
    <property type="evidence" value="ECO:0007669"/>
    <property type="project" value="UniProtKB-KW"/>
</dbReference>
<sequence>MCAHQSLLPPSPLLFSLQVNCNVPFSGRLIIVLKRDLTLPFQWAFRLPTHARWEKIPLPGKGPGYARILNDTTKQFNLRAFLKGEGDIWTVTPELLFKDPQIRKALTSEEFRRPLICCIMDEAHTIVDWGQNFRKTISRLGVVDSMLGGHIPWAVVSATLTKRHFEAALKSLHSLFGSHRALLPGNIAPRSITTTQTQHTHVLLSSQNCFQDPSYLTNKKRLASTGVMSQKDIQLSQFQQGILPSSSFEDKLDLVIPRHQKKVSFVFYV</sequence>
<dbReference type="GO" id="GO:0043138">
    <property type="term" value="F:3'-5' DNA helicase activity"/>
    <property type="evidence" value="ECO:0007669"/>
    <property type="project" value="UniProtKB-EC"/>
</dbReference>
<dbReference type="PANTHER" id="PTHR13710:SF105">
    <property type="entry name" value="ATP-DEPENDENT DNA HELICASE Q1"/>
    <property type="match status" value="1"/>
</dbReference>
<keyword evidence="7" id="KW-1185">Reference proteome</keyword>
<dbReference type="Proteomes" id="UP000094065">
    <property type="component" value="Unassembled WGS sequence"/>
</dbReference>
<dbReference type="EC" id="5.6.2.4" evidence="5"/>
<name>A0A1E3HCT6_9TREE</name>
<reference evidence="6 7" key="1">
    <citation type="submission" date="2016-06" db="EMBL/GenBank/DDBJ databases">
        <title>Evolution of pathogenesis and genome organization in the Tremellales.</title>
        <authorList>
            <person name="Cuomo C."/>
            <person name="Litvintseva A."/>
            <person name="Heitman J."/>
            <person name="Chen Y."/>
            <person name="Sun S."/>
            <person name="Springer D."/>
            <person name="Dromer F."/>
            <person name="Young S."/>
            <person name="Zeng Q."/>
            <person name="Chapman S."/>
            <person name="Gujja S."/>
            <person name="Saif S."/>
            <person name="Birren B."/>
        </authorList>
    </citation>
    <scope>NUCLEOTIDE SEQUENCE [LARGE SCALE GENOMIC DNA]</scope>
    <source>
        <strain evidence="6 7">CBS 6039</strain>
    </source>
</reference>
<dbReference type="SUPFAM" id="SSF52540">
    <property type="entry name" value="P-loop containing nucleoside triphosphate hydrolases"/>
    <property type="match status" value="1"/>
</dbReference>
<gene>
    <name evidence="6" type="ORF">L202_07604</name>
</gene>
<evidence type="ECO:0000256" key="5">
    <source>
        <dbReference type="ARBA" id="ARBA00034808"/>
    </source>
</evidence>
<dbReference type="EMBL" id="AWGJ01000012">
    <property type="protein sequence ID" value="ODN74153.1"/>
    <property type="molecule type" value="Genomic_DNA"/>
</dbReference>
<dbReference type="AlphaFoldDB" id="A0A1E3HCT6"/>
<proteinExistence type="inferred from homology"/>
<accession>A0A1E3HCT6</accession>
<dbReference type="Gene3D" id="3.40.50.300">
    <property type="entry name" value="P-loop containing nucleotide triphosphate hydrolases"/>
    <property type="match status" value="1"/>
</dbReference>
<evidence type="ECO:0000256" key="4">
    <source>
        <dbReference type="ARBA" id="ARBA00034617"/>
    </source>
</evidence>
<evidence type="ECO:0000256" key="2">
    <source>
        <dbReference type="ARBA" id="ARBA00023125"/>
    </source>
</evidence>
<dbReference type="GeneID" id="30158913"/>
<dbReference type="GO" id="GO:0006281">
    <property type="term" value="P:DNA repair"/>
    <property type="evidence" value="ECO:0007669"/>
    <property type="project" value="TreeGrafter"/>
</dbReference>
<protein>
    <recommendedName>
        <fullName evidence="5">DNA 3'-5' helicase</fullName>
        <ecNumber evidence="5">5.6.2.4</ecNumber>
    </recommendedName>
</protein>
<comment type="catalytic activity">
    <reaction evidence="4">
        <text>Couples ATP hydrolysis with the unwinding of duplex DNA by translocating in the 3'-5' direction.</text>
        <dbReference type="EC" id="5.6.2.4"/>
    </reaction>
</comment>
<dbReference type="InterPro" id="IPR027417">
    <property type="entry name" value="P-loop_NTPase"/>
</dbReference>
<keyword evidence="2" id="KW-0238">DNA-binding</keyword>
<comment type="caution">
    <text evidence="6">The sequence shown here is derived from an EMBL/GenBank/DDBJ whole genome shotgun (WGS) entry which is preliminary data.</text>
</comment>
<dbReference type="PANTHER" id="PTHR13710">
    <property type="entry name" value="DNA HELICASE RECQ FAMILY MEMBER"/>
    <property type="match status" value="1"/>
</dbReference>
<keyword evidence="3" id="KW-0413">Isomerase</keyword>
<dbReference type="GO" id="GO:0005694">
    <property type="term" value="C:chromosome"/>
    <property type="evidence" value="ECO:0007669"/>
    <property type="project" value="TreeGrafter"/>
</dbReference>
<comment type="similarity">
    <text evidence="1">Belongs to the helicase family. RecQ subfamily.</text>
</comment>
<evidence type="ECO:0000256" key="3">
    <source>
        <dbReference type="ARBA" id="ARBA00023235"/>
    </source>
</evidence>
<dbReference type="GO" id="GO:0009378">
    <property type="term" value="F:four-way junction helicase activity"/>
    <property type="evidence" value="ECO:0007669"/>
    <property type="project" value="TreeGrafter"/>
</dbReference>
<evidence type="ECO:0000313" key="6">
    <source>
        <dbReference type="EMBL" id="ODN74153.1"/>
    </source>
</evidence>
<organism evidence="6 7">
    <name type="scientific">Cryptococcus amylolentus CBS 6039</name>
    <dbReference type="NCBI Taxonomy" id="1295533"/>
    <lineage>
        <taxon>Eukaryota</taxon>
        <taxon>Fungi</taxon>
        <taxon>Dikarya</taxon>
        <taxon>Basidiomycota</taxon>
        <taxon>Agaricomycotina</taxon>
        <taxon>Tremellomycetes</taxon>
        <taxon>Tremellales</taxon>
        <taxon>Cryptococcaceae</taxon>
        <taxon>Cryptococcus</taxon>
    </lineage>
</organism>
<dbReference type="OrthoDB" id="2499463at2759"/>
<dbReference type="GO" id="GO:0005737">
    <property type="term" value="C:cytoplasm"/>
    <property type="evidence" value="ECO:0007669"/>
    <property type="project" value="TreeGrafter"/>
</dbReference>